<dbReference type="AlphaFoldDB" id="A0A1J1H6C1"/>
<name>A0A1J1H6C1_PLARL</name>
<sequence length="349" mass="42108">MIGTLEFIFIVIISLFFIKIYKYFYKKKYEKDNFPSKKFEITCLSSNLKVDIICDITNNFGKYYAKEAIKKKNIVCIIPVHKTHNKKYENVDNFNEFMAEFFKFLDIKNGKLILASENNCLYDYLQISPEDDDDDILLASCIINKNISIIVCVINYDKEIENQLDYYLKNKKNNICAFINNLFLKNINDLRDENVELRGKKCPLISNREFSDLLELFDFMNVKKDYLLDFYSIMLINMKNFSYFYKHLGNLSSGTFLNAHIYDNFIYSNIYNSLMDIYHNLICEKVKKDKKKIYVKKFYAFYCLKYDYKKMVKFASMKLKNNLFLFYFYNIYYYIYYQLVLHFSKKNYL</sequence>
<protein>
    <submittedName>
        <fullName evidence="2">Uncharacterized protein</fullName>
    </submittedName>
</protein>
<keyword evidence="3" id="KW-1185">Reference proteome</keyword>
<gene>
    <name evidence="2" type="ORF">PRELSG_0919100</name>
</gene>
<dbReference type="EMBL" id="LN835304">
    <property type="protein sequence ID" value="CRH00091.1"/>
    <property type="molecule type" value="Genomic_DNA"/>
</dbReference>
<evidence type="ECO:0000313" key="2">
    <source>
        <dbReference type="EMBL" id="CRH00091.1"/>
    </source>
</evidence>
<dbReference type="OrthoDB" id="384893at2759"/>
<dbReference type="VEuPathDB" id="PlasmoDB:PRELSG_0919100"/>
<keyword evidence="1" id="KW-1133">Transmembrane helix</keyword>
<proteinExistence type="predicted"/>
<dbReference type="KEGG" id="prel:PRELSG_0919100"/>
<dbReference type="GeneID" id="39736203"/>
<dbReference type="Proteomes" id="UP000220158">
    <property type="component" value="Chromosome 9"/>
</dbReference>
<organism evidence="2 3">
    <name type="scientific">Plasmodium relictum</name>
    <dbReference type="NCBI Taxonomy" id="85471"/>
    <lineage>
        <taxon>Eukaryota</taxon>
        <taxon>Sar</taxon>
        <taxon>Alveolata</taxon>
        <taxon>Apicomplexa</taxon>
        <taxon>Aconoidasida</taxon>
        <taxon>Haemosporida</taxon>
        <taxon>Plasmodiidae</taxon>
        <taxon>Plasmodium</taxon>
        <taxon>Plasmodium (Haemamoeba)</taxon>
    </lineage>
</organism>
<evidence type="ECO:0000313" key="3">
    <source>
        <dbReference type="Proteomes" id="UP000220158"/>
    </source>
</evidence>
<keyword evidence="1" id="KW-0472">Membrane</keyword>
<feature type="transmembrane region" description="Helical" evidence="1">
    <location>
        <begin position="323"/>
        <end position="343"/>
    </location>
</feature>
<dbReference type="RefSeq" id="XP_028533096.1">
    <property type="nucleotide sequence ID" value="XM_028676626.1"/>
</dbReference>
<accession>A0A1J1H6C1</accession>
<reference evidence="2 3" key="1">
    <citation type="submission" date="2015-04" db="EMBL/GenBank/DDBJ databases">
        <authorList>
            <consortium name="Pathogen Informatics"/>
        </authorList>
    </citation>
    <scope>NUCLEOTIDE SEQUENCE [LARGE SCALE GENOMIC DNA]</scope>
    <source>
        <strain evidence="2 3">SGS1</strain>
    </source>
</reference>
<evidence type="ECO:0000256" key="1">
    <source>
        <dbReference type="SAM" id="Phobius"/>
    </source>
</evidence>
<feature type="transmembrane region" description="Helical" evidence="1">
    <location>
        <begin position="6"/>
        <end position="24"/>
    </location>
</feature>
<keyword evidence="1" id="KW-0812">Transmembrane</keyword>